<sequence length="141" mass="16044">MVFSSGFKNRTFTNEDVVAVYRNLNNGLFSVLALSGLNKGLVVGHFSYIELERSGKTLSKISRAGQRRARINNTRNVHCYILGRVTTTEKPEQLSNKLNQSYQITYNPFEDDHFIVKNGQSTWNSESCNYCVFTDGKCFVK</sequence>
<dbReference type="RefSeq" id="WP_045152837.1">
    <property type="nucleotide sequence ID" value="NZ_JZSW01000007.1"/>
</dbReference>
<dbReference type="InterPro" id="IPR058002">
    <property type="entry name" value="Gp82"/>
</dbReference>
<reference evidence="1 2" key="1">
    <citation type="submission" date="2018-01" db="EMBL/GenBank/DDBJ databases">
        <title>Whole genome sequencing of Histamine producing bacteria.</title>
        <authorList>
            <person name="Butler K."/>
        </authorList>
    </citation>
    <scope>NUCLEOTIDE SEQUENCE [LARGE SCALE GENOMIC DNA]</scope>
    <source>
        <strain evidence="1 2">A6-1</strain>
    </source>
</reference>
<organism evidence="1 2">
    <name type="scientific">Photobacterium angustum</name>
    <dbReference type="NCBI Taxonomy" id="661"/>
    <lineage>
        <taxon>Bacteria</taxon>
        <taxon>Pseudomonadati</taxon>
        <taxon>Pseudomonadota</taxon>
        <taxon>Gammaproteobacteria</taxon>
        <taxon>Vibrionales</taxon>
        <taxon>Vibrionaceae</taxon>
        <taxon>Photobacterium</taxon>
    </lineage>
</organism>
<dbReference type="Proteomes" id="UP000240989">
    <property type="component" value="Unassembled WGS sequence"/>
</dbReference>
<dbReference type="EMBL" id="PYOU01000027">
    <property type="protein sequence ID" value="PSX03928.1"/>
    <property type="molecule type" value="Genomic_DNA"/>
</dbReference>
<keyword evidence="2" id="KW-1185">Reference proteome</keyword>
<protein>
    <submittedName>
        <fullName evidence="1">Uncharacterized protein</fullName>
    </submittedName>
</protein>
<dbReference type="Pfam" id="PF25735">
    <property type="entry name" value="Phage_L5_gp82"/>
    <property type="match status" value="1"/>
</dbReference>
<accession>A0ABX5GYH7</accession>
<proteinExistence type="predicted"/>
<comment type="caution">
    <text evidence="1">The sequence shown here is derived from an EMBL/GenBank/DDBJ whole genome shotgun (WGS) entry which is preliminary data.</text>
</comment>
<evidence type="ECO:0000313" key="2">
    <source>
        <dbReference type="Proteomes" id="UP000240989"/>
    </source>
</evidence>
<name>A0ABX5GYH7_PHOAN</name>
<gene>
    <name evidence="1" type="ORF">C0W27_20750</name>
</gene>
<evidence type="ECO:0000313" key="1">
    <source>
        <dbReference type="EMBL" id="PSX03928.1"/>
    </source>
</evidence>